<dbReference type="Proteomes" id="UP000053354">
    <property type="component" value="Chromosome"/>
</dbReference>
<evidence type="ECO:0000256" key="4">
    <source>
        <dbReference type="ARBA" id="ARBA00022842"/>
    </source>
</evidence>
<evidence type="ECO:0000256" key="3">
    <source>
        <dbReference type="ARBA" id="ARBA00022723"/>
    </source>
</evidence>
<evidence type="ECO:0000256" key="11">
    <source>
        <dbReference type="RuleBase" id="RU004253"/>
    </source>
</evidence>
<dbReference type="InterPro" id="IPR013785">
    <property type="entry name" value="Aldolase_TIM"/>
</dbReference>
<comment type="function">
    <text evidence="9">Condenses 4-methyl-5-(beta-hydroxyethyl)thiazole monophosphate (THZ-P) and 2-methyl-4-amino-5-hydroxymethyl pyrimidine pyrophosphate (HMP-PP) to form thiamine monophosphate (TMP).</text>
</comment>
<dbReference type="KEGG" id="pll:I858_009255"/>
<dbReference type="InterPro" id="IPR022998">
    <property type="entry name" value="ThiamineP_synth_TenI"/>
</dbReference>
<comment type="cofactor">
    <cofactor evidence="9">
        <name>Mg(2+)</name>
        <dbReference type="ChEBI" id="CHEBI:18420"/>
    </cofactor>
    <text evidence="9">Binds 1 Mg(2+) ion per subunit.</text>
</comment>
<feature type="domain" description="Thiamine phosphate synthase/TenI" evidence="12">
    <location>
        <begin position="9"/>
        <end position="194"/>
    </location>
</feature>
<organism evidence="13 14">
    <name type="scientific">Planococcus versutus</name>
    <dbReference type="NCBI Taxonomy" id="1302659"/>
    <lineage>
        <taxon>Bacteria</taxon>
        <taxon>Bacillati</taxon>
        <taxon>Bacillota</taxon>
        <taxon>Bacilli</taxon>
        <taxon>Bacillales</taxon>
        <taxon>Caryophanaceae</taxon>
        <taxon>Planococcus</taxon>
    </lineage>
</organism>
<feature type="binding site" evidence="9">
    <location>
        <position position="75"/>
    </location>
    <ligand>
        <name>Mg(2+)</name>
        <dbReference type="ChEBI" id="CHEBI:18420"/>
    </ligand>
</feature>
<dbReference type="SUPFAM" id="SSF51391">
    <property type="entry name" value="Thiamin phosphate synthase"/>
    <property type="match status" value="1"/>
</dbReference>
<name>A0A1B1S1V8_9BACL</name>
<protein>
    <recommendedName>
        <fullName evidence="9">Thiamine-phosphate synthase</fullName>
        <shortName evidence="9">TP synthase</shortName>
        <shortName evidence="9">TPS</shortName>
        <ecNumber evidence="9">2.5.1.3</ecNumber>
    </recommendedName>
    <alternativeName>
        <fullName evidence="9">Thiamine-phosphate pyrophosphorylase</fullName>
        <shortName evidence="9">TMP pyrophosphorylase</shortName>
        <shortName evidence="9">TMP-PPase</shortName>
    </alternativeName>
</protein>
<feature type="binding site" evidence="9">
    <location>
        <begin position="191"/>
        <end position="192"/>
    </location>
    <ligand>
        <name>2-[(2R,5Z)-2-carboxy-4-methylthiazol-5(2H)-ylidene]ethyl phosphate</name>
        <dbReference type="ChEBI" id="CHEBI:62899"/>
    </ligand>
</feature>
<dbReference type="EMBL" id="CP016540">
    <property type="protein sequence ID" value="ANU27175.1"/>
    <property type="molecule type" value="Genomic_DNA"/>
</dbReference>
<dbReference type="GO" id="GO:0009228">
    <property type="term" value="P:thiamine biosynthetic process"/>
    <property type="evidence" value="ECO:0007669"/>
    <property type="project" value="UniProtKB-KW"/>
</dbReference>
<reference evidence="13" key="1">
    <citation type="submission" date="2016-10" db="EMBL/GenBank/DDBJ databases">
        <authorList>
            <person name="See-Too W.S."/>
        </authorList>
    </citation>
    <scope>NUCLEOTIDE SEQUENCE</scope>
    <source>
        <strain evidence="13">L10.15</strain>
    </source>
</reference>
<keyword evidence="4 9" id="KW-0460">Magnesium</keyword>
<evidence type="ECO:0000259" key="12">
    <source>
        <dbReference type="Pfam" id="PF02581"/>
    </source>
</evidence>
<feature type="binding site" evidence="9">
    <location>
        <position position="94"/>
    </location>
    <ligand>
        <name>Mg(2+)</name>
        <dbReference type="ChEBI" id="CHEBI:18420"/>
    </ligand>
</feature>
<dbReference type="UniPathway" id="UPA00060">
    <property type="reaction ID" value="UER00141"/>
</dbReference>
<dbReference type="InterPro" id="IPR034291">
    <property type="entry name" value="TMP_synthase"/>
</dbReference>
<feature type="binding site" evidence="9">
    <location>
        <position position="74"/>
    </location>
    <ligand>
        <name>4-amino-2-methyl-5-(diphosphooxymethyl)pyrimidine</name>
        <dbReference type="ChEBI" id="CHEBI:57841"/>
    </ligand>
</feature>
<gene>
    <name evidence="9" type="primary">thiE</name>
    <name evidence="13" type="ORF">I858_009255</name>
</gene>
<proteinExistence type="inferred from homology"/>
<dbReference type="GO" id="GO:0004789">
    <property type="term" value="F:thiamine-phosphate diphosphorylase activity"/>
    <property type="evidence" value="ECO:0007669"/>
    <property type="project" value="UniProtKB-UniRule"/>
</dbReference>
<evidence type="ECO:0000256" key="10">
    <source>
        <dbReference type="RuleBase" id="RU003826"/>
    </source>
</evidence>
<dbReference type="GO" id="GO:0000287">
    <property type="term" value="F:magnesium ion binding"/>
    <property type="evidence" value="ECO:0007669"/>
    <property type="project" value="UniProtKB-UniRule"/>
</dbReference>
<evidence type="ECO:0000256" key="6">
    <source>
        <dbReference type="ARBA" id="ARBA00047334"/>
    </source>
</evidence>
<evidence type="ECO:0000256" key="9">
    <source>
        <dbReference type="HAMAP-Rule" id="MF_00097"/>
    </source>
</evidence>
<keyword evidence="5 9" id="KW-0784">Thiamine biosynthesis</keyword>
<dbReference type="GO" id="GO:0005737">
    <property type="term" value="C:cytoplasm"/>
    <property type="evidence" value="ECO:0007669"/>
    <property type="project" value="TreeGrafter"/>
</dbReference>
<keyword evidence="14" id="KW-1185">Reference proteome</keyword>
<keyword evidence="3 9" id="KW-0479">Metal-binding</keyword>
<dbReference type="InterPro" id="IPR036206">
    <property type="entry name" value="ThiamineP_synth_sf"/>
</dbReference>
<evidence type="ECO:0000256" key="7">
    <source>
        <dbReference type="ARBA" id="ARBA00047851"/>
    </source>
</evidence>
<dbReference type="NCBIfam" id="TIGR00693">
    <property type="entry name" value="thiE"/>
    <property type="match status" value="1"/>
</dbReference>
<dbReference type="FunFam" id="3.20.20.70:FF:000096">
    <property type="entry name" value="Thiamine-phosphate synthase"/>
    <property type="match status" value="1"/>
</dbReference>
<feature type="binding site" evidence="9">
    <location>
        <begin position="139"/>
        <end position="141"/>
    </location>
    <ligand>
        <name>2-[(2R,5Z)-2-carboxy-4-methylthiazol-5(2H)-ylidene]ethyl phosphate</name>
        <dbReference type="ChEBI" id="CHEBI:62899"/>
    </ligand>
</feature>
<dbReference type="EC" id="2.5.1.3" evidence="9"/>
<sequence length="217" mass="23503">MKFSTKPAIYFIMGSQSSTEKGPLEVLETALKGGITHFQLREKGQSALIGSALLNFALQCQKLCRNYSVPFIINDQVELACKIHADGVHIGQDDRAAWQVRKKIGNNKLLGVSVHSIEEARIAIENRADYVGMGPVFETFSKVDAKKPAGIKGIRAVKNEFPDLPIVGIGGITSENAVQVWQAGVWGIAVISAIANATDIGAQIAALQMPYKEEIKK</sequence>
<dbReference type="STRING" id="1302659.I858_009255"/>
<keyword evidence="2 9" id="KW-0808">Transferase</keyword>
<comment type="catalytic activity">
    <reaction evidence="7 9 10">
        <text>2-(2-carboxy-4-methylthiazol-5-yl)ethyl phosphate + 4-amino-2-methyl-5-(diphosphooxymethyl)pyrimidine + 2 H(+) = thiamine phosphate + CO2 + diphosphate</text>
        <dbReference type="Rhea" id="RHEA:47848"/>
        <dbReference type="ChEBI" id="CHEBI:15378"/>
        <dbReference type="ChEBI" id="CHEBI:16526"/>
        <dbReference type="ChEBI" id="CHEBI:33019"/>
        <dbReference type="ChEBI" id="CHEBI:37575"/>
        <dbReference type="ChEBI" id="CHEBI:57841"/>
        <dbReference type="ChEBI" id="CHEBI:62890"/>
        <dbReference type="EC" id="2.5.1.3"/>
    </reaction>
</comment>
<comment type="pathway">
    <text evidence="1 9 11">Cofactor biosynthesis; thiamine diphosphate biosynthesis; thiamine phosphate from 4-amino-2-methyl-5-diphosphomethylpyrimidine and 4-methyl-5-(2-phosphoethyl)-thiazole: step 1/1.</text>
</comment>
<evidence type="ECO:0000313" key="14">
    <source>
        <dbReference type="Proteomes" id="UP000053354"/>
    </source>
</evidence>
<comment type="catalytic activity">
    <reaction evidence="6 9 10">
        <text>4-methyl-5-(2-phosphooxyethyl)-thiazole + 4-amino-2-methyl-5-(diphosphooxymethyl)pyrimidine + H(+) = thiamine phosphate + diphosphate</text>
        <dbReference type="Rhea" id="RHEA:22328"/>
        <dbReference type="ChEBI" id="CHEBI:15378"/>
        <dbReference type="ChEBI" id="CHEBI:33019"/>
        <dbReference type="ChEBI" id="CHEBI:37575"/>
        <dbReference type="ChEBI" id="CHEBI:57841"/>
        <dbReference type="ChEBI" id="CHEBI:58296"/>
        <dbReference type="EC" id="2.5.1.3"/>
    </reaction>
</comment>
<evidence type="ECO:0000313" key="13">
    <source>
        <dbReference type="EMBL" id="ANU27175.1"/>
    </source>
</evidence>
<dbReference type="AlphaFoldDB" id="A0A1B1S1V8"/>
<evidence type="ECO:0000256" key="8">
    <source>
        <dbReference type="ARBA" id="ARBA00047883"/>
    </source>
</evidence>
<evidence type="ECO:0000256" key="5">
    <source>
        <dbReference type="ARBA" id="ARBA00022977"/>
    </source>
</evidence>
<dbReference type="Pfam" id="PF02581">
    <property type="entry name" value="TMP-TENI"/>
    <property type="match status" value="1"/>
</dbReference>
<feature type="binding site" evidence="9">
    <location>
        <position position="113"/>
    </location>
    <ligand>
        <name>4-amino-2-methyl-5-(diphosphooxymethyl)pyrimidine</name>
        <dbReference type="ChEBI" id="CHEBI:57841"/>
    </ligand>
</feature>
<feature type="binding site" evidence="9">
    <location>
        <position position="171"/>
    </location>
    <ligand>
        <name>2-[(2R,5Z)-2-carboxy-4-methylthiazol-5(2H)-ylidene]ethyl phosphate</name>
        <dbReference type="ChEBI" id="CHEBI:62899"/>
    </ligand>
</feature>
<dbReference type="Gene3D" id="3.20.20.70">
    <property type="entry name" value="Aldolase class I"/>
    <property type="match status" value="1"/>
</dbReference>
<dbReference type="GO" id="GO:0009229">
    <property type="term" value="P:thiamine diphosphate biosynthetic process"/>
    <property type="evidence" value="ECO:0007669"/>
    <property type="project" value="UniProtKB-UniRule"/>
</dbReference>
<dbReference type="CDD" id="cd00564">
    <property type="entry name" value="TMP_TenI"/>
    <property type="match status" value="1"/>
</dbReference>
<evidence type="ECO:0000256" key="1">
    <source>
        <dbReference type="ARBA" id="ARBA00005165"/>
    </source>
</evidence>
<accession>A0A1B1S1V8</accession>
<feature type="binding site" evidence="9">
    <location>
        <position position="142"/>
    </location>
    <ligand>
        <name>4-amino-2-methyl-5-(diphosphooxymethyl)pyrimidine</name>
        <dbReference type="ChEBI" id="CHEBI:57841"/>
    </ligand>
</feature>
<comment type="similarity">
    <text evidence="9 10">Belongs to the thiamine-phosphate synthase family.</text>
</comment>
<dbReference type="PANTHER" id="PTHR20857:SF15">
    <property type="entry name" value="THIAMINE-PHOSPHATE SYNTHASE"/>
    <property type="match status" value="1"/>
</dbReference>
<evidence type="ECO:0000256" key="2">
    <source>
        <dbReference type="ARBA" id="ARBA00022679"/>
    </source>
</evidence>
<dbReference type="HAMAP" id="MF_00097">
    <property type="entry name" value="TMP_synthase"/>
    <property type="match status" value="1"/>
</dbReference>
<comment type="catalytic activity">
    <reaction evidence="8 9 10">
        <text>2-[(2R,5Z)-2-carboxy-4-methylthiazol-5(2H)-ylidene]ethyl phosphate + 4-amino-2-methyl-5-(diphosphooxymethyl)pyrimidine + 2 H(+) = thiamine phosphate + CO2 + diphosphate</text>
        <dbReference type="Rhea" id="RHEA:47844"/>
        <dbReference type="ChEBI" id="CHEBI:15378"/>
        <dbReference type="ChEBI" id="CHEBI:16526"/>
        <dbReference type="ChEBI" id="CHEBI:33019"/>
        <dbReference type="ChEBI" id="CHEBI:37575"/>
        <dbReference type="ChEBI" id="CHEBI:57841"/>
        <dbReference type="ChEBI" id="CHEBI:62899"/>
        <dbReference type="EC" id="2.5.1.3"/>
    </reaction>
</comment>
<feature type="binding site" evidence="9">
    <location>
        <begin position="39"/>
        <end position="43"/>
    </location>
    <ligand>
        <name>4-amino-2-methyl-5-(diphosphooxymethyl)pyrimidine</name>
        <dbReference type="ChEBI" id="CHEBI:57841"/>
    </ligand>
</feature>
<dbReference type="PANTHER" id="PTHR20857">
    <property type="entry name" value="THIAMINE-PHOSPHATE PYROPHOSPHORYLASE"/>
    <property type="match status" value="1"/>
</dbReference>